<dbReference type="SUPFAM" id="SSF47895">
    <property type="entry name" value="Transducin (alpha subunit), insertion domain"/>
    <property type="match status" value="1"/>
</dbReference>
<evidence type="ECO:0000256" key="9">
    <source>
        <dbReference type="ARBA" id="ARBA00023242"/>
    </source>
</evidence>
<dbReference type="InterPro" id="IPR053057">
    <property type="entry name" value="XLG_GTP-binding"/>
</dbReference>
<keyword evidence="5" id="KW-0862">Zinc</keyword>
<reference evidence="12" key="2">
    <citation type="submission" date="2023-05" db="EMBL/GenBank/DDBJ databases">
        <authorList>
            <person name="Schelkunov M.I."/>
        </authorList>
    </citation>
    <scope>NUCLEOTIDE SEQUENCE</scope>
    <source>
        <strain evidence="12">Hsosn_3</strain>
        <tissue evidence="12">Leaf</tissue>
    </source>
</reference>
<keyword evidence="7" id="KW-0342">GTP-binding</keyword>
<dbReference type="GO" id="GO:0003924">
    <property type="term" value="F:GTPase activity"/>
    <property type="evidence" value="ECO:0007669"/>
    <property type="project" value="InterPro"/>
</dbReference>
<dbReference type="FunFam" id="1.10.400.10:FF:000005">
    <property type="entry name" value="Extra-large guanine nucleotide-binding protein 3"/>
    <property type="match status" value="1"/>
</dbReference>
<evidence type="ECO:0000256" key="4">
    <source>
        <dbReference type="ARBA" id="ARBA00022771"/>
    </source>
</evidence>
<dbReference type="PROSITE" id="PS51882">
    <property type="entry name" value="G_ALPHA"/>
    <property type="match status" value="1"/>
</dbReference>
<comment type="caution">
    <text evidence="12">The sequence shown here is derived from an EMBL/GenBank/DDBJ whole genome shotgun (WGS) entry which is preliminary data.</text>
</comment>
<accession>A0AAD8JDN9</accession>
<dbReference type="PANTHER" id="PTHR36486">
    <property type="entry name" value="OS01G0977800 PROTEIN"/>
    <property type="match status" value="1"/>
</dbReference>
<dbReference type="Pfam" id="PF00503">
    <property type="entry name" value="G-alpha"/>
    <property type="match status" value="1"/>
</dbReference>
<evidence type="ECO:0000256" key="8">
    <source>
        <dbReference type="ARBA" id="ARBA00023224"/>
    </source>
</evidence>
<keyword evidence="8" id="KW-0807">Transducer</keyword>
<dbReference type="GO" id="GO:0008270">
    <property type="term" value="F:zinc ion binding"/>
    <property type="evidence" value="ECO:0007669"/>
    <property type="project" value="UniProtKB-KW"/>
</dbReference>
<evidence type="ECO:0000256" key="5">
    <source>
        <dbReference type="ARBA" id="ARBA00022833"/>
    </source>
</evidence>
<evidence type="ECO:0000256" key="7">
    <source>
        <dbReference type="ARBA" id="ARBA00023134"/>
    </source>
</evidence>
<protein>
    <submittedName>
        <fullName evidence="12">Extra-large GTP-binding protein</fullName>
    </submittedName>
</protein>
<dbReference type="GO" id="GO:0005634">
    <property type="term" value="C:nucleus"/>
    <property type="evidence" value="ECO:0007669"/>
    <property type="project" value="UniProtKB-SubCell"/>
</dbReference>
<keyword evidence="3" id="KW-0547">Nucleotide-binding</keyword>
<keyword evidence="11" id="KW-0460">Magnesium</keyword>
<keyword evidence="13" id="KW-1185">Reference proteome</keyword>
<evidence type="ECO:0000256" key="11">
    <source>
        <dbReference type="PIRSR" id="PIRSR601019-2"/>
    </source>
</evidence>
<keyword evidence="2 11" id="KW-0479">Metal-binding</keyword>
<dbReference type="Gene3D" id="1.10.400.10">
    <property type="entry name" value="GI Alpha 1, domain 2-like"/>
    <property type="match status" value="1"/>
</dbReference>
<evidence type="ECO:0000256" key="1">
    <source>
        <dbReference type="ARBA" id="ARBA00004123"/>
    </source>
</evidence>
<dbReference type="EMBL" id="JAUIZM010000001">
    <property type="protein sequence ID" value="KAK1402620.1"/>
    <property type="molecule type" value="Genomic_DNA"/>
</dbReference>
<dbReference type="Proteomes" id="UP001237642">
    <property type="component" value="Unassembled WGS sequence"/>
</dbReference>
<gene>
    <name evidence="12" type="ORF">POM88_002225</name>
</gene>
<name>A0AAD8JDN9_9APIA</name>
<keyword evidence="4" id="KW-0863">Zinc-finger</keyword>
<keyword evidence="9" id="KW-0539">Nucleus</keyword>
<organism evidence="12 13">
    <name type="scientific">Heracleum sosnowskyi</name>
    <dbReference type="NCBI Taxonomy" id="360622"/>
    <lineage>
        <taxon>Eukaryota</taxon>
        <taxon>Viridiplantae</taxon>
        <taxon>Streptophyta</taxon>
        <taxon>Embryophyta</taxon>
        <taxon>Tracheophyta</taxon>
        <taxon>Spermatophyta</taxon>
        <taxon>Magnoliopsida</taxon>
        <taxon>eudicotyledons</taxon>
        <taxon>Gunneridae</taxon>
        <taxon>Pentapetalae</taxon>
        <taxon>asterids</taxon>
        <taxon>campanulids</taxon>
        <taxon>Apiales</taxon>
        <taxon>Apiaceae</taxon>
        <taxon>Apioideae</taxon>
        <taxon>apioid superclade</taxon>
        <taxon>Tordylieae</taxon>
        <taxon>Tordyliinae</taxon>
        <taxon>Heracleum</taxon>
    </lineage>
</organism>
<feature type="binding site" evidence="11">
    <location>
        <position position="475"/>
    </location>
    <ligand>
        <name>Mg(2+)</name>
        <dbReference type="ChEBI" id="CHEBI:18420"/>
    </ligand>
</feature>
<reference evidence="12" key="1">
    <citation type="submission" date="2023-02" db="EMBL/GenBank/DDBJ databases">
        <title>Genome of toxic invasive species Heracleum sosnowskyi carries increased number of genes despite the absence of recent whole-genome duplications.</title>
        <authorList>
            <person name="Schelkunov M."/>
            <person name="Shtratnikova V."/>
            <person name="Makarenko M."/>
            <person name="Klepikova A."/>
            <person name="Omelchenko D."/>
            <person name="Novikova G."/>
            <person name="Obukhova E."/>
            <person name="Bogdanov V."/>
            <person name="Penin A."/>
            <person name="Logacheva M."/>
        </authorList>
    </citation>
    <scope>NUCLEOTIDE SEQUENCE</scope>
    <source>
        <strain evidence="12">Hsosn_3</strain>
        <tissue evidence="12">Leaf</tissue>
    </source>
</reference>
<dbReference type="GO" id="GO:0007186">
    <property type="term" value="P:G protein-coupled receptor signaling pathway"/>
    <property type="evidence" value="ECO:0007669"/>
    <property type="project" value="InterPro"/>
</dbReference>
<evidence type="ECO:0000256" key="2">
    <source>
        <dbReference type="ARBA" id="ARBA00022723"/>
    </source>
</evidence>
<dbReference type="PANTHER" id="PTHR36486:SF4">
    <property type="entry name" value="PH DOMAIN-CONTAINING PROTEIN"/>
    <property type="match status" value="1"/>
</dbReference>
<dbReference type="AlphaFoldDB" id="A0AAD8JDN9"/>
<dbReference type="InterPro" id="IPR001019">
    <property type="entry name" value="Gprotein_alpha_su"/>
</dbReference>
<comment type="similarity">
    <text evidence="10">Belongs to the G-alpha family. XLG subfamily.</text>
</comment>
<evidence type="ECO:0000256" key="3">
    <source>
        <dbReference type="ARBA" id="ARBA00022741"/>
    </source>
</evidence>
<dbReference type="GO" id="GO:0031683">
    <property type="term" value="F:G-protein beta/gamma-subunit complex binding"/>
    <property type="evidence" value="ECO:0007669"/>
    <property type="project" value="InterPro"/>
</dbReference>
<evidence type="ECO:0000313" key="12">
    <source>
        <dbReference type="EMBL" id="KAK1402620.1"/>
    </source>
</evidence>
<sequence length="761" mass="86447">MKILELSKFAMHAAGSDFDDEYNSEYSFAMEYTGPPVSYDIPRVAPVHVDRIPVAASIFRNDRIDNMTLPVVQPVARVDSLKLKLSKKSKTGLLGDASLRSITHSNELDVARVLDLSKSHWTDFRVVNVIDTSGELEFLESNECIRRNLNRCASSGTLGFSDSPENSYDLSESSETESLQEYKNDCGASARDHELEVVKCNVKKGSCHRCLVRNRFREKEVCIVCNAKYCSSCVLRAMGSMPEGRKCITCIGHRIDESKRSTLGKTSRMLRHLLTDSRAKEISSHEISCAVNQVPPELVIVNGKPLRHEELVQLLGCPNPPRKLKPRKYWYDKQSGLWGMEGEKPCQIITPQLAVGDPIMRNASNGNTNILVNNREITKPELWMMQFAGVHCEGQPHFWCSPDGSFQEEGQKNVKERIWSKPRIKVLCSVLSLPIPLDSENSDQGKVDNEVVPRTLKRNKPYRLLMVGYEKSGTSTIFKQAKLLYRVPFTEDERQNMKYRIQSNLYHYIGILLEERERFEEETLNEMRMKSINEPGTSGTPDFEETDKANMYTIGSRLKGFSDWLLQMMMSGNLTAVFPASTREYAPFVEELWKDKAFQATFDRRNEIQMLPRVANYFLNRAVEISSMYYEPSDMDILYAEGIAAPNGIANVEFSFSKSKKDGFMDPDDEDDPLQSYQLIRVQSSSLGKNCKWMEILFSEELPLGAQQIRLVGRENRTGLESDSVDEAIKYGTEVFKWKNEKPSFGVNEWSSGSIEATTST</sequence>
<keyword evidence="6" id="KW-0106">Calcium</keyword>
<evidence type="ECO:0000256" key="6">
    <source>
        <dbReference type="ARBA" id="ARBA00022837"/>
    </source>
</evidence>
<dbReference type="SMART" id="SM00275">
    <property type="entry name" value="G_alpha"/>
    <property type="match status" value="1"/>
</dbReference>
<dbReference type="InterPro" id="IPR011025">
    <property type="entry name" value="GproteinA_insert"/>
</dbReference>
<evidence type="ECO:0000256" key="10">
    <source>
        <dbReference type="ARBA" id="ARBA00060880"/>
    </source>
</evidence>
<dbReference type="GO" id="GO:0005525">
    <property type="term" value="F:GTP binding"/>
    <property type="evidence" value="ECO:0007669"/>
    <property type="project" value="UniProtKB-KW"/>
</dbReference>
<proteinExistence type="inferred from homology"/>
<evidence type="ECO:0000313" key="13">
    <source>
        <dbReference type="Proteomes" id="UP001237642"/>
    </source>
</evidence>
<comment type="subcellular location">
    <subcellularLocation>
        <location evidence="1">Nucleus</location>
    </subcellularLocation>
</comment>